<proteinExistence type="predicted"/>
<evidence type="ECO:0000313" key="1">
    <source>
        <dbReference type="EMBL" id="PWY99969.1"/>
    </source>
</evidence>
<evidence type="ECO:0000313" key="2">
    <source>
        <dbReference type="Proteomes" id="UP000246740"/>
    </source>
</evidence>
<dbReference type="EMBL" id="KZ819193">
    <property type="protein sequence ID" value="PWY99969.1"/>
    <property type="molecule type" value="Genomic_DNA"/>
</dbReference>
<protein>
    <submittedName>
        <fullName evidence="1">Uncharacterized protein</fullName>
    </submittedName>
</protein>
<accession>A0A317XQ08</accession>
<gene>
    <name evidence="1" type="ORF">BCV70DRAFT_103294</name>
</gene>
<dbReference type="AlphaFoldDB" id="A0A317XQ08"/>
<dbReference type="InParanoid" id="A0A317XQ08"/>
<sequence length="105" mass="11006">MTAPPPPPPLLPFVRKIQSAISLLACFPCNWVLALHGIGGQSVIAGKYNVDVGGSSFSECFGLRGSLLYKGRPGCVSAVFCYIRSTVCRAQGPSSYSNGIVEAKA</sequence>
<organism evidence="1 2">
    <name type="scientific">Testicularia cyperi</name>
    <dbReference type="NCBI Taxonomy" id="1882483"/>
    <lineage>
        <taxon>Eukaryota</taxon>
        <taxon>Fungi</taxon>
        <taxon>Dikarya</taxon>
        <taxon>Basidiomycota</taxon>
        <taxon>Ustilaginomycotina</taxon>
        <taxon>Ustilaginomycetes</taxon>
        <taxon>Ustilaginales</taxon>
        <taxon>Anthracoideaceae</taxon>
        <taxon>Testicularia</taxon>
    </lineage>
</organism>
<dbReference type="Proteomes" id="UP000246740">
    <property type="component" value="Unassembled WGS sequence"/>
</dbReference>
<name>A0A317XQ08_9BASI</name>
<reference evidence="1 2" key="1">
    <citation type="journal article" date="2018" name="Mol. Biol. Evol.">
        <title>Broad Genomic Sampling Reveals a Smut Pathogenic Ancestry of the Fungal Clade Ustilaginomycotina.</title>
        <authorList>
            <person name="Kijpornyongpan T."/>
            <person name="Mondo S.J."/>
            <person name="Barry K."/>
            <person name="Sandor L."/>
            <person name="Lee J."/>
            <person name="Lipzen A."/>
            <person name="Pangilinan J."/>
            <person name="LaButti K."/>
            <person name="Hainaut M."/>
            <person name="Henrissat B."/>
            <person name="Grigoriev I.V."/>
            <person name="Spatafora J.W."/>
            <person name="Aime M.C."/>
        </authorList>
    </citation>
    <scope>NUCLEOTIDE SEQUENCE [LARGE SCALE GENOMIC DNA]</scope>
    <source>
        <strain evidence="1 2">MCA 3645</strain>
    </source>
</reference>
<keyword evidence="2" id="KW-1185">Reference proteome</keyword>